<dbReference type="PANTHER" id="PTHR38782">
    <property type="match status" value="1"/>
</dbReference>
<dbReference type="Gene3D" id="2.50.20.10">
    <property type="entry name" value="Lipoprotein localisation LolA/LolB/LppX"/>
    <property type="match status" value="1"/>
</dbReference>
<dbReference type="Pfam" id="PF17188">
    <property type="entry name" value="MucB_RseB_C"/>
    <property type="match status" value="1"/>
</dbReference>
<feature type="signal peptide" evidence="5">
    <location>
        <begin position="1"/>
        <end position="18"/>
    </location>
</feature>
<comment type="subcellular location">
    <subcellularLocation>
        <location evidence="1">Periplasm</location>
    </subcellularLocation>
</comment>
<keyword evidence="9" id="KW-1185">Reference proteome</keyword>
<feature type="domain" description="MucB/RseB C-terminal" evidence="7">
    <location>
        <begin position="213"/>
        <end position="308"/>
    </location>
</feature>
<evidence type="ECO:0000313" key="9">
    <source>
        <dbReference type="Proteomes" id="UP000199527"/>
    </source>
</evidence>
<dbReference type="Gene3D" id="3.30.200.100">
    <property type="entry name" value="MucB/RseB, C-terminal domain"/>
    <property type="match status" value="1"/>
</dbReference>
<evidence type="ECO:0000256" key="1">
    <source>
        <dbReference type="ARBA" id="ARBA00004418"/>
    </source>
</evidence>
<dbReference type="InterPro" id="IPR005588">
    <property type="entry name" value="MucB_RseB"/>
</dbReference>
<comment type="similarity">
    <text evidence="2">Belongs to the RseB family.</text>
</comment>
<dbReference type="Pfam" id="PF03888">
    <property type="entry name" value="MucB_RseB"/>
    <property type="match status" value="1"/>
</dbReference>
<dbReference type="PANTHER" id="PTHR38782:SF1">
    <property type="entry name" value="SIGMA-E FACTOR REGULATORY PROTEIN RSEB"/>
    <property type="match status" value="1"/>
</dbReference>
<evidence type="ECO:0000313" key="8">
    <source>
        <dbReference type="EMBL" id="SDJ00064.1"/>
    </source>
</evidence>
<evidence type="ECO:0000256" key="4">
    <source>
        <dbReference type="ARBA" id="ARBA00022764"/>
    </source>
</evidence>
<reference evidence="9" key="1">
    <citation type="submission" date="2016-10" db="EMBL/GenBank/DDBJ databases">
        <authorList>
            <person name="Varghese N."/>
            <person name="Submissions S."/>
        </authorList>
    </citation>
    <scope>NUCLEOTIDE SEQUENCE [LARGE SCALE GENOMIC DNA]</scope>
    <source>
        <strain evidence="9">DSM 23317</strain>
    </source>
</reference>
<dbReference type="InterPro" id="IPR033434">
    <property type="entry name" value="MucB/RseB_N"/>
</dbReference>
<dbReference type="GO" id="GO:0030288">
    <property type="term" value="C:outer membrane-bounded periplasmic space"/>
    <property type="evidence" value="ECO:0007669"/>
    <property type="project" value="TreeGrafter"/>
</dbReference>
<protein>
    <submittedName>
        <fullName evidence="8">Sigma E regulatory protein, MucB/RseB</fullName>
    </submittedName>
</protein>
<proteinExistence type="inferred from homology"/>
<evidence type="ECO:0000256" key="5">
    <source>
        <dbReference type="SAM" id="SignalP"/>
    </source>
</evidence>
<evidence type="ECO:0000259" key="6">
    <source>
        <dbReference type="Pfam" id="PF03888"/>
    </source>
</evidence>
<dbReference type="AlphaFoldDB" id="A0A1G8Q5M4"/>
<dbReference type="PIRSF" id="PIRSF005427">
    <property type="entry name" value="RseB"/>
    <property type="match status" value="1"/>
</dbReference>
<evidence type="ECO:0000259" key="7">
    <source>
        <dbReference type="Pfam" id="PF17188"/>
    </source>
</evidence>
<keyword evidence="4" id="KW-0574">Periplasm</keyword>
<organism evidence="8 9">
    <name type="scientific">Ferrimonas sediminum</name>
    <dbReference type="NCBI Taxonomy" id="718193"/>
    <lineage>
        <taxon>Bacteria</taxon>
        <taxon>Pseudomonadati</taxon>
        <taxon>Pseudomonadota</taxon>
        <taxon>Gammaproteobacteria</taxon>
        <taxon>Alteromonadales</taxon>
        <taxon>Ferrimonadaceae</taxon>
        <taxon>Ferrimonas</taxon>
    </lineage>
</organism>
<gene>
    <name evidence="8" type="ORF">SAMN04488540_104192</name>
</gene>
<dbReference type="CDD" id="cd16327">
    <property type="entry name" value="RseB"/>
    <property type="match status" value="1"/>
</dbReference>
<sequence length="315" mass="35161">MRKIWFLMAWLLVLPAHAATGDSAISWLQRMQQALSQSHFQYSLIHLQMDHIRPLRYLHGVVDDQQVAYLEHLNGPQKNVVRVDEQVIYLEHEVKPYSVRSARISGFIPPAFGTGVEAFTPFYQLAMGGRDRIAGRTSQVIRIVSTDRFRYSYQLWLDVKSGLPLRIDTINADGQLLEQYLVIELVTFSEPPPILSELAGQIWPPVVASASAKDAPQWRFGWLPKGFEVTHVDQHRLFGVNDPVQYLSLSDGLTEMSVYIGLAGQIEMPDNLSTGSGLSLASARHGEVEVVAVGKLPVESLSNVANSIYPAKGEQ</sequence>
<feature type="domain" description="MucB/RseB N-terminal" evidence="6">
    <location>
        <begin position="23"/>
        <end position="189"/>
    </location>
</feature>
<dbReference type="RefSeq" id="WP_245709887.1">
    <property type="nucleotide sequence ID" value="NZ_FNEM01000004.1"/>
</dbReference>
<accession>A0A1G8Q5M4</accession>
<dbReference type="GO" id="GO:0032885">
    <property type="term" value="P:regulation of polysaccharide biosynthetic process"/>
    <property type="evidence" value="ECO:0007669"/>
    <property type="project" value="TreeGrafter"/>
</dbReference>
<dbReference type="InterPro" id="IPR033436">
    <property type="entry name" value="MucB/RseB_C"/>
</dbReference>
<feature type="chain" id="PRO_5011741573" evidence="5">
    <location>
        <begin position="19"/>
        <end position="315"/>
    </location>
</feature>
<dbReference type="GO" id="GO:0045152">
    <property type="term" value="F:antisigma factor binding"/>
    <property type="evidence" value="ECO:0007669"/>
    <property type="project" value="TreeGrafter"/>
</dbReference>
<dbReference type="Proteomes" id="UP000199527">
    <property type="component" value="Unassembled WGS sequence"/>
</dbReference>
<keyword evidence="3 5" id="KW-0732">Signal</keyword>
<evidence type="ECO:0000256" key="3">
    <source>
        <dbReference type="ARBA" id="ARBA00022729"/>
    </source>
</evidence>
<dbReference type="EMBL" id="FNEM01000004">
    <property type="protein sequence ID" value="SDJ00064.1"/>
    <property type="molecule type" value="Genomic_DNA"/>
</dbReference>
<name>A0A1G8Q5M4_9GAMM</name>
<evidence type="ECO:0000256" key="2">
    <source>
        <dbReference type="ARBA" id="ARBA00008150"/>
    </source>
</evidence>
<dbReference type="InterPro" id="IPR038484">
    <property type="entry name" value="MucB/RseB_C_sf"/>
</dbReference>